<reference evidence="4" key="1">
    <citation type="submission" date="2025-04" db="UniProtKB">
        <authorList>
            <consortium name="RefSeq"/>
        </authorList>
    </citation>
    <scope>IDENTIFICATION</scope>
    <source>
        <tissue evidence="4 5">Blood</tissue>
    </source>
</reference>
<feature type="region of interest" description="Disordered" evidence="2">
    <location>
        <begin position="70"/>
        <end position="89"/>
    </location>
</feature>
<keyword evidence="3" id="KW-1185">Reference proteome</keyword>
<dbReference type="GeneID" id="117656150"/>
<dbReference type="AlphaFoldDB" id="A0A6P9ATY1"/>
<dbReference type="RefSeq" id="XP_060538946.1">
    <property type="nucleotide sequence ID" value="XM_060682963.1"/>
</dbReference>
<evidence type="ECO:0000256" key="2">
    <source>
        <dbReference type="SAM" id="MobiDB-lite"/>
    </source>
</evidence>
<dbReference type="Gene3D" id="1.10.150.130">
    <property type="match status" value="1"/>
</dbReference>
<dbReference type="SUPFAM" id="SSF47823">
    <property type="entry name" value="lambda integrase-like, N-terminal domain"/>
    <property type="match status" value="1"/>
</dbReference>
<protein>
    <submittedName>
        <fullName evidence="4">Uncharacterized protein LOC117656150</fullName>
    </submittedName>
    <submittedName>
        <fullName evidence="5">Uncharacterized protein LOC132709420</fullName>
    </submittedName>
</protein>
<dbReference type="InParanoid" id="A0A6P9ATY1"/>
<dbReference type="PANTHER" id="PTHR33066">
    <property type="entry name" value="INTEGRASE_SAM-LIKE_N DOMAIN-CONTAINING PROTEIN"/>
    <property type="match status" value="1"/>
</dbReference>
<accession>A0A6P9ATY1</accession>
<name>A0A6P9ATY1_PANGU</name>
<evidence type="ECO:0000313" key="4">
    <source>
        <dbReference type="RefSeq" id="XP_034260085.1"/>
    </source>
</evidence>
<evidence type="ECO:0000256" key="1">
    <source>
        <dbReference type="ARBA" id="ARBA00023125"/>
    </source>
</evidence>
<proteinExistence type="predicted"/>
<dbReference type="GO" id="GO:0003677">
    <property type="term" value="F:DNA binding"/>
    <property type="evidence" value="ECO:0007669"/>
    <property type="project" value="UniProtKB-KW"/>
</dbReference>
<dbReference type="InterPro" id="IPR010998">
    <property type="entry name" value="Integrase_recombinase_N"/>
</dbReference>
<dbReference type="Proteomes" id="UP001652622">
    <property type="component" value="Unplaced"/>
</dbReference>
<evidence type="ECO:0000313" key="3">
    <source>
        <dbReference type="Proteomes" id="UP001652622"/>
    </source>
</evidence>
<dbReference type="RefSeq" id="XP_034260085.1">
    <property type="nucleotide sequence ID" value="XM_034404194.1"/>
</dbReference>
<gene>
    <name evidence="4" type="primary">LOC117656150</name>
    <name evidence="5" type="synonym">LOC132709420</name>
</gene>
<dbReference type="KEGG" id="pgut:117656150"/>
<organism evidence="3 4">
    <name type="scientific">Pantherophis guttatus</name>
    <name type="common">Corn snake</name>
    <name type="synonym">Elaphe guttata</name>
    <dbReference type="NCBI Taxonomy" id="94885"/>
    <lineage>
        <taxon>Eukaryota</taxon>
        <taxon>Metazoa</taxon>
        <taxon>Chordata</taxon>
        <taxon>Craniata</taxon>
        <taxon>Vertebrata</taxon>
        <taxon>Euteleostomi</taxon>
        <taxon>Lepidosauria</taxon>
        <taxon>Squamata</taxon>
        <taxon>Bifurcata</taxon>
        <taxon>Unidentata</taxon>
        <taxon>Episquamata</taxon>
        <taxon>Toxicofera</taxon>
        <taxon>Serpentes</taxon>
        <taxon>Colubroidea</taxon>
        <taxon>Colubridae</taxon>
        <taxon>Colubrinae</taxon>
        <taxon>Pantherophis</taxon>
    </lineage>
</organism>
<dbReference type="PANTHER" id="PTHR33066:SF2">
    <property type="entry name" value="FILAGGRIN-2-LIKE"/>
    <property type="match status" value="1"/>
</dbReference>
<dbReference type="OMA" id="MPNWASA"/>
<evidence type="ECO:0000313" key="5">
    <source>
        <dbReference type="RefSeq" id="XP_060538946.1"/>
    </source>
</evidence>
<sequence length="356" mass="39603">MEPFPFSLQGDHEALWVSRSGPLRIAGQPSSPEGAQESSSETGGDHCSCAPLAPETLVLRLDLPICRSTMDHSGRPDSPRAGFPSPSGSDMVPLNRVEAEWFLLREAKVPSSVIDVILASRRPSTNRIYNSTWTSFAAWCQHARIHPLSASILEVLRFLLEGFDAGLSPNTLRRQAAAISTVLTCGSSSSISRHPVIQQFLRGAANLRPPPVHRFPTWDLNKVLSALTTSSFEPLRHVSLHFLSFKVSFLVANTSARRISELAALSSRRDLCIFHHNRVVLRLDPAFIPKINSPFHRAQELVLPNFCPSPQHHLERSWHTLDVRRALKIYLRRTSSFRKTEALFVSYQPTSIGAKA</sequence>
<keyword evidence="1" id="KW-0238">DNA-binding</keyword>
<feature type="compositionally biased region" description="Polar residues" evidence="2">
    <location>
        <begin position="28"/>
        <end position="42"/>
    </location>
</feature>
<feature type="region of interest" description="Disordered" evidence="2">
    <location>
        <begin position="23"/>
        <end position="47"/>
    </location>
</feature>